<dbReference type="Proteomes" id="UP000712600">
    <property type="component" value="Unassembled WGS sequence"/>
</dbReference>
<comment type="caution">
    <text evidence="1">The sequence shown here is derived from an EMBL/GenBank/DDBJ whole genome shotgun (WGS) entry which is preliminary data.</text>
</comment>
<organism evidence="1 2">
    <name type="scientific">Brassica cretica</name>
    <name type="common">Mustard</name>
    <dbReference type="NCBI Taxonomy" id="69181"/>
    <lineage>
        <taxon>Eukaryota</taxon>
        <taxon>Viridiplantae</taxon>
        <taxon>Streptophyta</taxon>
        <taxon>Embryophyta</taxon>
        <taxon>Tracheophyta</taxon>
        <taxon>Spermatophyta</taxon>
        <taxon>Magnoliopsida</taxon>
        <taxon>eudicotyledons</taxon>
        <taxon>Gunneridae</taxon>
        <taxon>Pentapetalae</taxon>
        <taxon>rosids</taxon>
        <taxon>malvids</taxon>
        <taxon>Brassicales</taxon>
        <taxon>Brassicaceae</taxon>
        <taxon>Brassiceae</taxon>
        <taxon>Brassica</taxon>
    </lineage>
</organism>
<dbReference type="AlphaFoldDB" id="A0A8S9PYV5"/>
<protein>
    <submittedName>
        <fullName evidence="1">Uncharacterized protein</fullName>
    </submittedName>
</protein>
<proteinExistence type="predicted"/>
<evidence type="ECO:0000313" key="2">
    <source>
        <dbReference type="Proteomes" id="UP000712600"/>
    </source>
</evidence>
<dbReference type="EMBL" id="QGKX02001347">
    <property type="protein sequence ID" value="KAF3525989.1"/>
    <property type="molecule type" value="Genomic_DNA"/>
</dbReference>
<name>A0A8S9PYV5_BRACR</name>
<reference evidence="1" key="1">
    <citation type="submission" date="2019-12" db="EMBL/GenBank/DDBJ databases">
        <title>Genome sequencing and annotation of Brassica cretica.</title>
        <authorList>
            <person name="Studholme D.J."/>
            <person name="Sarris P."/>
        </authorList>
    </citation>
    <scope>NUCLEOTIDE SEQUENCE</scope>
    <source>
        <strain evidence="1">PFS-109/04</strain>
        <tissue evidence="1">Leaf</tissue>
    </source>
</reference>
<sequence>MTLSFKNPRNQICLFRWPPPSLRRSSETSLCVFPFSVSLVYLRSLCLCSCGGGWTQPWRPPVQIQRSW</sequence>
<gene>
    <name evidence="1" type="ORF">F2Q69_00049406</name>
</gene>
<evidence type="ECO:0000313" key="1">
    <source>
        <dbReference type="EMBL" id="KAF3525989.1"/>
    </source>
</evidence>
<accession>A0A8S9PYV5</accession>